<dbReference type="InterPro" id="IPR051378">
    <property type="entry name" value="Cell2Cell_Antifungal"/>
</dbReference>
<dbReference type="GO" id="GO:0031640">
    <property type="term" value="P:killing of cells of another organism"/>
    <property type="evidence" value="ECO:0007669"/>
    <property type="project" value="UniProtKB-KW"/>
</dbReference>
<evidence type="ECO:0000256" key="8">
    <source>
        <dbReference type="ARBA" id="ARBA00022821"/>
    </source>
</evidence>
<keyword evidence="12" id="KW-1015">Disulfide bond</keyword>
<dbReference type="GO" id="GO:0005886">
    <property type="term" value="C:plasma membrane"/>
    <property type="evidence" value="ECO:0007669"/>
    <property type="project" value="UniProtKB-SubCell"/>
</dbReference>
<comment type="subcellular location">
    <subcellularLocation>
        <location evidence="13">Cell junction</location>
        <location evidence="13">Plasmodesma</location>
    </subcellularLocation>
    <subcellularLocation>
        <location evidence="1">Cell membrane</location>
        <topology evidence="1">Single-pass type I membrane protein</topology>
    </subcellularLocation>
</comment>
<accession>A0A6P8E7W7</accession>
<keyword evidence="10" id="KW-0044">Antibiotic</keyword>
<evidence type="ECO:0000313" key="18">
    <source>
        <dbReference type="RefSeq" id="XP_031402609.1"/>
    </source>
</evidence>
<keyword evidence="5 15" id="KW-0732">Signal</keyword>
<dbReference type="AlphaFoldDB" id="A0A6P8E7W7"/>
<dbReference type="GO" id="GO:0050832">
    <property type="term" value="P:defense response to fungus"/>
    <property type="evidence" value="ECO:0007669"/>
    <property type="project" value="UniProtKB-KW"/>
</dbReference>
<protein>
    <submittedName>
        <fullName evidence="18">Antifungal protein ginkbilobin-like protein</fullName>
    </submittedName>
</protein>
<dbReference type="InterPro" id="IPR002902">
    <property type="entry name" value="GNK2"/>
</dbReference>
<keyword evidence="9" id="KW-0965">Cell junction</keyword>
<dbReference type="GO" id="GO:0009506">
    <property type="term" value="C:plasmodesma"/>
    <property type="evidence" value="ECO:0007669"/>
    <property type="project" value="UniProtKB-SubCell"/>
</dbReference>
<proteinExistence type="inferred from homology"/>
<evidence type="ECO:0000256" key="2">
    <source>
        <dbReference type="ARBA" id="ARBA00022529"/>
    </source>
</evidence>
<comment type="similarity">
    <text evidence="14">Belongs to the cysteine-rich repeat secretory protein family. Plasmodesmata-located proteins (PDLD) subfamily.</text>
</comment>
<keyword evidence="2" id="KW-0929">Antimicrobial</keyword>
<evidence type="ECO:0000256" key="7">
    <source>
        <dbReference type="ARBA" id="ARBA00022737"/>
    </source>
</evidence>
<evidence type="ECO:0000313" key="17">
    <source>
        <dbReference type="Proteomes" id="UP000515151"/>
    </source>
</evidence>
<evidence type="ECO:0000256" key="15">
    <source>
        <dbReference type="SAM" id="SignalP"/>
    </source>
</evidence>
<keyword evidence="17" id="KW-1185">Reference proteome</keyword>
<evidence type="ECO:0000259" key="16">
    <source>
        <dbReference type="PROSITE" id="PS51473"/>
    </source>
</evidence>
<name>A0A6P8E7W7_PUNGR</name>
<evidence type="ECO:0000256" key="5">
    <source>
        <dbReference type="ARBA" id="ARBA00022729"/>
    </source>
</evidence>
<evidence type="ECO:0000256" key="12">
    <source>
        <dbReference type="ARBA" id="ARBA00023157"/>
    </source>
</evidence>
<dbReference type="Gene3D" id="3.30.430.20">
    <property type="entry name" value="Gnk2 domain, C-X8-C-X2-C motif"/>
    <property type="match status" value="2"/>
</dbReference>
<evidence type="ECO:0000256" key="4">
    <source>
        <dbReference type="ARBA" id="ARBA00022581"/>
    </source>
</evidence>
<sequence>MAYYRCVPLIMLVMFYMVRADPDTSELEYHCNNAVYDPNSGYRASVDDTLRDVVANTADKAYDYYTSHPAPDNQIVYGHGACNGALSHVDCQACVSYAFPKLINHCAYSVGAQIKVKDCRMSGAPDTGEVYHICGDKYDVNTGYKESLNYVLTDIVAQTADWGYDYYTTSPNPGNLAYGHGACKGEIQPVDCKACLGVAFPQILDICPTRYGAQLQLRDCRIRYEAYAFVDNE</sequence>
<dbReference type="Proteomes" id="UP000515151">
    <property type="component" value="Chromosome 6"/>
</dbReference>
<dbReference type="OrthoDB" id="1596304at2759"/>
<keyword evidence="4" id="KW-0945">Host-virus interaction</keyword>
<keyword evidence="7" id="KW-0677">Repeat</keyword>
<dbReference type="GO" id="GO:0042742">
    <property type="term" value="P:defense response to bacterium"/>
    <property type="evidence" value="ECO:0007669"/>
    <property type="project" value="UniProtKB-KW"/>
</dbReference>
<reference evidence="17" key="1">
    <citation type="journal article" date="2020" name="Plant Biotechnol. J.">
        <title>The pomegranate (Punica granatum L.) draft genome dissects genetic divergence between soft- and hard-seeded cultivars.</title>
        <authorList>
            <person name="Luo X."/>
            <person name="Li H."/>
            <person name="Wu Z."/>
            <person name="Yao W."/>
            <person name="Zhao P."/>
            <person name="Cao D."/>
            <person name="Yu H."/>
            <person name="Li K."/>
            <person name="Poudel K."/>
            <person name="Zhao D."/>
            <person name="Zhang F."/>
            <person name="Xia X."/>
            <person name="Chen L."/>
            <person name="Wang Q."/>
            <person name="Jing D."/>
            <person name="Cao S."/>
        </authorList>
    </citation>
    <scope>NUCLEOTIDE SEQUENCE [LARGE SCALE GENOMIC DNA]</scope>
    <source>
        <strain evidence="17">cv. Tunisia</strain>
    </source>
</reference>
<keyword evidence="11" id="KW-0465">Mannose-binding</keyword>
<keyword evidence="3" id="KW-0295">Fungicide</keyword>
<reference evidence="18" key="2">
    <citation type="submission" date="2025-08" db="UniProtKB">
        <authorList>
            <consortium name="RefSeq"/>
        </authorList>
    </citation>
    <scope>IDENTIFICATION</scope>
    <source>
        <tissue evidence="18">Leaf</tissue>
    </source>
</reference>
<evidence type="ECO:0000256" key="9">
    <source>
        <dbReference type="ARBA" id="ARBA00022949"/>
    </source>
</evidence>
<dbReference type="GeneID" id="116212180"/>
<feature type="domain" description="Gnk2-homologous" evidence="16">
    <location>
        <begin position="126"/>
        <end position="229"/>
    </location>
</feature>
<feature type="signal peptide" evidence="15">
    <location>
        <begin position="1"/>
        <end position="20"/>
    </location>
</feature>
<dbReference type="RefSeq" id="XP_031402609.1">
    <property type="nucleotide sequence ID" value="XM_031546749.1"/>
</dbReference>
<dbReference type="PANTHER" id="PTHR32080:SF54">
    <property type="entry name" value="GNK2-HOMOLOGOUS DOMAIN-CONTAINING PROTEIN"/>
    <property type="match status" value="1"/>
</dbReference>
<dbReference type="GO" id="GO:0005537">
    <property type="term" value="F:D-mannose binding"/>
    <property type="evidence" value="ECO:0007669"/>
    <property type="project" value="UniProtKB-KW"/>
</dbReference>
<evidence type="ECO:0000256" key="10">
    <source>
        <dbReference type="ARBA" id="ARBA00023022"/>
    </source>
</evidence>
<dbReference type="PANTHER" id="PTHR32080">
    <property type="entry name" value="ANTIFUNGAL PROTEIN GINKBILOBIN-2-LIKE"/>
    <property type="match status" value="1"/>
</dbReference>
<dbReference type="InterPro" id="IPR038408">
    <property type="entry name" value="GNK2_sf"/>
</dbReference>
<evidence type="ECO:0000256" key="14">
    <source>
        <dbReference type="ARBA" id="ARBA00038393"/>
    </source>
</evidence>
<organism evidence="17 18">
    <name type="scientific">Punica granatum</name>
    <name type="common">Pomegranate</name>
    <dbReference type="NCBI Taxonomy" id="22663"/>
    <lineage>
        <taxon>Eukaryota</taxon>
        <taxon>Viridiplantae</taxon>
        <taxon>Streptophyta</taxon>
        <taxon>Embryophyta</taxon>
        <taxon>Tracheophyta</taxon>
        <taxon>Spermatophyta</taxon>
        <taxon>Magnoliopsida</taxon>
        <taxon>eudicotyledons</taxon>
        <taxon>Gunneridae</taxon>
        <taxon>Pentapetalae</taxon>
        <taxon>rosids</taxon>
        <taxon>malvids</taxon>
        <taxon>Myrtales</taxon>
        <taxon>Lythraceae</taxon>
        <taxon>Punica</taxon>
    </lineage>
</organism>
<feature type="chain" id="PRO_5027545415" evidence="15">
    <location>
        <begin position="21"/>
        <end position="233"/>
    </location>
</feature>
<keyword evidence="8" id="KW-0611">Plant defense</keyword>
<evidence type="ECO:0000256" key="1">
    <source>
        <dbReference type="ARBA" id="ARBA00004251"/>
    </source>
</evidence>
<keyword evidence="6" id="KW-0430">Lectin</keyword>
<evidence type="ECO:0000256" key="6">
    <source>
        <dbReference type="ARBA" id="ARBA00022734"/>
    </source>
</evidence>
<evidence type="ECO:0000256" key="3">
    <source>
        <dbReference type="ARBA" id="ARBA00022577"/>
    </source>
</evidence>
<dbReference type="PROSITE" id="PS51473">
    <property type="entry name" value="GNK2"/>
    <property type="match status" value="1"/>
</dbReference>
<dbReference type="CDD" id="cd23509">
    <property type="entry name" value="Gnk2-like"/>
    <property type="match status" value="2"/>
</dbReference>
<evidence type="ECO:0000256" key="13">
    <source>
        <dbReference type="ARBA" id="ARBA00024184"/>
    </source>
</evidence>
<gene>
    <name evidence="18" type="primary">LOC116212180</name>
</gene>
<dbReference type="Pfam" id="PF01657">
    <property type="entry name" value="Stress-antifung"/>
    <property type="match status" value="2"/>
</dbReference>
<evidence type="ECO:0000256" key="11">
    <source>
        <dbReference type="ARBA" id="ARBA00023035"/>
    </source>
</evidence>